<protein>
    <submittedName>
        <fullName evidence="3">Uncharacterized protein</fullName>
    </submittedName>
</protein>
<reference evidence="3" key="1">
    <citation type="thesis" date="2021" institute="BYU ScholarsArchive" country="Provo, UT, USA">
        <title>Applications of and Algorithms for Genome Assembly and Genomic Analyses with an Emphasis on Marine Teleosts.</title>
        <authorList>
            <person name="Pickett B.D."/>
        </authorList>
    </citation>
    <scope>NUCLEOTIDE SEQUENCE</scope>
    <source>
        <strain evidence="3">HI-2016</strain>
    </source>
</reference>
<evidence type="ECO:0000313" key="4">
    <source>
        <dbReference type="Proteomes" id="UP000824540"/>
    </source>
</evidence>
<dbReference type="Proteomes" id="UP000824540">
    <property type="component" value="Unassembled WGS sequence"/>
</dbReference>
<dbReference type="AlphaFoldDB" id="A0A8T2PBX7"/>
<evidence type="ECO:0000256" key="1">
    <source>
        <dbReference type="SAM" id="MobiDB-lite"/>
    </source>
</evidence>
<accession>A0A8T2PBX7</accession>
<organism evidence="3 4">
    <name type="scientific">Albula glossodonta</name>
    <name type="common">roundjaw bonefish</name>
    <dbReference type="NCBI Taxonomy" id="121402"/>
    <lineage>
        <taxon>Eukaryota</taxon>
        <taxon>Metazoa</taxon>
        <taxon>Chordata</taxon>
        <taxon>Craniata</taxon>
        <taxon>Vertebrata</taxon>
        <taxon>Euteleostomi</taxon>
        <taxon>Actinopterygii</taxon>
        <taxon>Neopterygii</taxon>
        <taxon>Teleostei</taxon>
        <taxon>Albuliformes</taxon>
        <taxon>Albulidae</taxon>
        <taxon>Albula</taxon>
    </lineage>
</organism>
<comment type="caution">
    <text evidence="3">The sequence shown here is derived from an EMBL/GenBank/DDBJ whole genome shotgun (WGS) entry which is preliminary data.</text>
</comment>
<evidence type="ECO:0000256" key="2">
    <source>
        <dbReference type="SAM" id="SignalP"/>
    </source>
</evidence>
<proteinExistence type="predicted"/>
<evidence type="ECO:0000313" key="3">
    <source>
        <dbReference type="EMBL" id="KAG9350064.1"/>
    </source>
</evidence>
<sequence length="306" mass="32528">MVLLVCVGLLNEAEAEEDGDANQGDGGWSSKELSVVNAEVPDHGQHHHKDGHHKAACVKCQAHPSGAPAHSNSSMLHLSGPRHRSGRPLSAALPQGLGNVAVDDTVVGDVERQQCPPRVLQQLALEDEFDLPFLTRKVFAAETERGNIHKLSGSLDCGERTLPVVTAVLFRRPWMFSSWSTLAPEAPSPSPVASPPSGPRSSSSGLSSWEWEAGCASVTSGLEGPPMYASPPPNPMSETWAPAVRMVPRMWSPRSATWVESQARISAKANSTAPPATVTSSPTPSNMVSAHTAIPALYLQTGWYTS</sequence>
<feature type="region of interest" description="Disordered" evidence="1">
    <location>
        <begin position="63"/>
        <end position="93"/>
    </location>
</feature>
<feature type="region of interest" description="Disordered" evidence="1">
    <location>
        <begin position="185"/>
        <end position="206"/>
    </location>
</feature>
<feature type="compositionally biased region" description="Pro residues" evidence="1">
    <location>
        <begin position="186"/>
        <end position="198"/>
    </location>
</feature>
<name>A0A8T2PBX7_9TELE</name>
<dbReference type="EMBL" id="JAFBMS010000008">
    <property type="protein sequence ID" value="KAG9350064.1"/>
    <property type="molecule type" value="Genomic_DNA"/>
</dbReference>
<gene>
    <name evidence="3" type="ORF">JZ751_026417</name>
</gene>
<keyword evidence="4" id="KW-1185">Reference proteome</keyword>
<feature type="signal peptide" evidence="2">
    <location>
        <begin position="1"/>
        <end position="15"/>
    </location>
</feature>
<keyword evidence="2" id="KW-0732">Signal</keyword>
<feature type="chain" id="PRO_5035821893" evidence="2">
    <location>
        <begin position="16"/>
        <end position="306"/>
    </location>
</feature>